<gene>
    <name evidence="1" type="ORF">C4B59_05115</name>
</gene>
<sequence>MGGKIITYLKIHISGETLLVAVCDQELIGQTFSDGTLTLEVSEFFYKGEVVPLPDVGDALEDARIVNIVGKRSIAHALEHGFISEDNIIVVDGVPHAQTVTIPASPQAP</sequence>
<protein>
    <submittedName>
        <fullName evidence="1">DUF424 domain-containing protein</fullName>
    </submittedName>
</protein>
<comment type="caution">
    <text evidence="1">The sequence shown here is derived from an EMBL/GenBank/DDBJ whole genome shotgun (WGS) entry which is preliminary data.</text>
</comment>
<accession>A0AC61L4N6</accession>
<evidence type="ECO:0000313" key="2">
    <source>
        <dbReference type="Proteomes" id="UP000248329"/>
    </source>
</evidence>
<name>A0AC61L4N6_9EURY</name>
<reference evidence="1" key="1">
    <citation type="submission" date="2018-01" db="EMBL/GenBank/DDBJ databases">
        <authorList>
            <person name="Krukenberg V."/>
        </authorList>
    </citation>
    <scope>NUCLEOTIDE SEQUENCE</scope>
    <source>
        <strain evidence="1">E20ANME2</strain>
    </source>
</reference>
<organism evidence="1 2">
    <name type="scientific">Candidatus Methanogaster sp</name>
    <dbReference type="NCBI Taxonomy" id="3386292"/>
    <lineage>
        <taxon>Archaea</taxon>
        <taxon>Methanobacteriati</taxon>
        <taxon>Methanobacteriota</taxon>
        <taxon>Stenosarchaea group</taxon>
        <taxon>Methanomicrobia</taxon>
        <taxon>Methanosarcinales</taxon>
        <taxon>ANME-2 cluster</taxon>
        <taxon>Candidatus Methanogasteraceae</taxon>
        <taxon>Candidatus Methanogaster</taxon>
    </lineage>
</organism>
<dbReference type="Proteomes" id="UP000248329">
    <property type="component" value="Unassembled WGS sequence"/>
</dbReference>
<evidence type="ECO:0000313" key="1">
    <source>
        <dbReference type="EMBL" id="PXF61333.1"/>
    </source>
</evidence>
<proteinExistence type="predicted"/>
<dbReference type="EMBL" id="PQXF01000006">
    <property type="protein sequence ID" value="PXF61333.1"/>
    <property type="molecule type" value="Genomic_DNA"/>
</dbReference>